<organism evidence="2 3">
    <name type="scientific">Trema orientale</name>
    <name type="common">Charcoal tree</name>
    <name type="synonym">Celtis orientalis</name>
    <dbReference type="NCBI Taxonomy" id="63057"/>
    <lineage>
        <taxon>Eukaryota</taxon>
        <taxon>Viridiplantae</taxon>
        <taxon>Streptophyta</taxon>
        <taxon>Embryophyta</taxon>
        <taxon>Tracheophyta</taxon>
        <taxon>Spermatophyta</taxon>
        <taxon>Magnoliopsida</taxon>
        <taxon>eudicotyledons</taxon>
        <taxon>Gunneridae</taxon>
        <taxon>Pentapetalae</taxon>
        <taxon>rosids</taxon>
        <taxon>fabids</taxon>
        <taxon>Rosales</taxon>
        <taxon>Cannabaceae</taxon>
        <taxon>Trema</taxon>
    </lineage>
</organism>
<comment type="caution">
    <text evidence="2">The sequence shown here is derived from an EMBL/GenBank/DDBJ whole genome shotgun (WGS) entry which is preliminary data.</text>
</comment>
<protein>
    <submittedName>
        <fullName evidence="2">Uncharacterized protein</fullName>
    </submittedName>
</protein>
<sequence>YIYSLSDSPFTHSTVPPSPCRLFKTQRPTFLSHFLTVPTISLLACSSPPAAAAPRDDKSPAASSDIQPPPAAPPETPNTFFFRCSPQQALGMGKISFPIDVWFRLRNIGFGLGKIGSNVSYLPTSSMAAAALKESLHSNPHLILTSHA</sequence>
<reference evidence="3" key="1">
    <citation type="submission" date="2016-06" db="EMBL/GenBank/DDBJ databases">
        <title>Parallel loss of symbiosis genes in relatives of nitrogen-fixing non-legume Parasponia.</title>
        <authorList>
            <person name="Van Velzen R."/>
            <person name="Holmer R."/>
            <person name="Bu F."/>
            <person name="Rutten L."/>
            <person name="Van Zeijl A."/>
            <person name="Liu W."/>
            <person name="Santuari L."/>
            <person name="Cao Q."/>
            <person name="Sharma T."/>
            <person name="Shen D."/>
            <person name="Roswanjaya Y."/>
            <person name="Wardhani T."/>
            <person name="Kalhor M.S."/>
            <person name="Jansen J."/>
            <person name="Van den Hoogen J."/>
            <person name="Gungor B."/>
            <person name="Hartog M."/>
            <person name="Hontelez J."/>
            <person name="Verver J."/>
            <person name="Yang W.-C."/>
            <person name="Schijlen E."/>
            <person name="Repin R."/>
            <person name="Schilthuizen M."/>
            <person name="Schranz E."/>
            <person name="Heidstra R."/>
            <person name="Miyata K."/>
            <person name="Fedorova E."/>
            <person name="Kohlen W."/>
            <person name="Bisseling T."/>
            <person name="Smit S."/>
            <person name="Geurts R."/>
        </authorList>
    </citation>
    <scope>NUCLEOTIDE SEQUENCE [LARGE SCALE GENOMIC DNA]</scope>
    <source>
        <strain evidence="3">cv. RG33-2</strain>
    </source>
</reference>
<dbReference type="AlphaFoldDB" id="A0A2P5EIY1"/>
<dbReference type="EMBL" id="JXTC01000146">
    <property type="protein sequence ID" value="PON85492.1"/>
    <property type="molecule type" value="Genomic_DNA"/>
</dbReference>
<keyword evidence="3" id="KW-1185">Reference proteome</keyword>
<name>A0A2P5EIY1_TREOI</name>
<evidence type="ECO:0000256" key="1">
    <source>
        <dbReference type="SAM" id="MobiDB-lite"/>
    </source>
</evidence>
<feature type="region of interest" description="Disordered" evidence="1">
    <location>
        <begin position="48"/>
        <end position="78"/>
    </location>
</feature>
<dbReference type="Proteomes" id="UP000237000">
    <property type="component" value="Unassembled WGS sequence"/>
</dbReference>
<proteinExistence type="predicted"/>
<feature type="compositionally biased region" description="Pro residues" evidence="1">
    <location>
        <begin position="67"/>
        <end position="76"/>
    </location>
</feature>
<feature type="non-terminal residue" evidence="2">
    <location>
        <position position="1"/>
    </location>
</feature>
<accession>A0A2P5EIY1</accession>
<evidence type="ECO:0000313" key="2">
    <source>
        <dbReference type="EMBL" id="PON85492.1"/>
    </source>
</evidence>
<dbReference type="InParanoid" id="A0A2P5EIY1"/>
<gene>
    <name evidence="2" type="ORF">TorRG33x02_186410</name>
</gene>
<evidence type="ECO:0000313" key="3">
    <source>
        <dbReference type="Proteomes" id="UP000237000"/>
    </source>
</evidence>